<gene>
    <name evidence="1" type="ORF">BRAPAZ1V2_A10P00460.2</name>
</gene>
<proteinExistence type="predicted"/>
<evidence type="ECO:0000313" key="2">
    <source>
        <dbReference type="Proteomes" id="UP000694005"/>
    </source>
</evidence>
<reference evidence="1 2" key="1">
    <citation type="submission" date="2021-07" db="EMBL/GenBank/DDBJ databases">
        <authorList>
            <consortium name="Genoscope - CEA"/>
            <person name="William W."/>
        </authorList>
    </citation>
    <scope>NUCLEOTIDE SEQUENCE [LARGE SCALE GENOMIC DNA]</scope>
</reference>
<dbReference type="Proteomes" id="UP000694005">
    <property type="component" value="Chromosome A10"/>
</dbReference>
<protein>
    <submittedName>
        <fullName evidence="1">Uncharacterized protein</fullName>
    </submittedName>
</protein>
<evidence type="ECO:0000313" key="1">
    <source>
        <dbReference type="EMBL" id="CAG7908800.1"/>
    </source>
</evidence>
<name>A0A8D9MGP1_BRACM</name>
<accession>A0A8D9MGP1</accession>
<dbReference type="AlphaFoldDB" id="A0A8D9MGP1"/>
<organism evidence="1 2">
    <name type="scientific">Brassica campestris</name>
    <name type="common">Field mustard</name>
    <dbReference type="NCBI Taxonomy" id="3711"/>
    <lineage>
        <taxon>Eukaryota</taxon>
        <taxon>Viridiplantae</taxon>
        <taxon>Streptophyta</taxon>
        <taxon>Embryophyta</taxon>
        <taxon>Tracheophyta</taxon>
        <taxon>Spermatophyta</taxon>
        <taxon>Magnoliopsida</taxon>
        <taxon>eudicotyledons</taxon>
        <taxon>Gunneridae</taxon>
        <taxon>Pentapetalae</taxon>
        <taxon>rosids</taxon>
        <taxon>malvids</taxon>
        <taxon>Brassicales</taxon>
        <taxon>Brassicaceae</taxon>
        <taxon>Brassiceae</taxon>
        <taxon>Brassica</taxon>
    </lineage>
</organism>
<dbReference type="EMBL" id="LS974626">
    <property type="protein sequence ID" value="CAG7908800.1"/>
    <property type="molecule type" value="Genomic_DNA"/>
</dbReference>
<dbReference type="Gramene" id="A10p00460.2_BraZ1">
    <property type="protein sequence ID" value="A10p00460.2_BraZ1.CDS"/>
    <property type="gene ID" value="A10g00460.2_BraZ1"/>
</dbReference>
<sequence length="53" mass="6096">MCVPLHNTIGGWIKTYRFKNRNATSRQLDNKLVSGESQFRSSSKDLSLYVSFN</sequence>